<evidence type="ECO:0000259" key="6">
    <source>
        <dbReference type="Pfam" id="PF02836"/>
    </source>
</evidence>
<dbReference type="GO" id="GO:0005975">
    <property type="term" value="P:carbohydrate metabolic process"/>
    <property type="evidence" value="ECO:0007669"/>
    <property type="project" value="InterPro"/>
</dbReference>
<evidence type="ECO:0000256" key="3">
    <source>
        <dbReference type="ARBA" id="ARBA00023295"/>
    </source>
</evidence>
<name>A0A934PNZ8_9FLAO</name>
<protein>
    <submittedName>
        <fullName evidence="10">DUF4982 domain-containing protein</fullName>
    </submittedName>
</protein>
<dbReference type="InterPro" id="IPR006104">
    <property type="entry name" value="Glyco_hydro_2_N"/>
</dbReference>
<dbReference type="InterPro" id="IPR036156">
    <property type="entry name" value="Beta-gal/glucu_dom_sf"/>
</dbReference>
<evidence type="ECO:0000259" key="5">
    <source>
        <dbReference type="Pfam" id="PF00703"/>
    </source>
</evidence>
<evidence type="ECO:0000256" key="4">
    <source>
        <dbReference type="SAM" id="SignalP"/>
    </source>
</evidence>
<dbReference type="AlphaFoldDB" id="A0A934PNZ8"/>
<feature type="domain" description="Glycosyl hydrolases family 2 sugar binding" evidence="7">
    <location>
        <begin position="80"/>
        <end position="187"/>
    </location>
</feature>
<keyword evidence="3" id="KW-0326">Glycosidase</keyword>
<feature type="domain" description="Glycoside hydrolase family 2" evidence="9">
    <location>
        <begin position="715"/>
        <end position="806"/>
    </location>
</feature>
<dbReference type="InterPro" id="IPR040605">
    <property type="entry name" value="Glyco_hydro2_dom5"/>
</dbReference>
<feature type="domain" description="DUF4982" evidence="8">
    <location>
        <begin position="633"/>
        <end position="691"/>
    </location>
</feature>
<evidence type="ECO:0000256" key="1">
    <source>
        <dbReference type="ARBA" id="ARBA00007401"/>
    </source>
</evidence>
<feature type="domain" description="Glycoside hydrolase family 2 catalytic" evidence="6">
    <location>
        <begin position="319"/>
        <end position="456"/>
    </location>
</feature>
<dbReference type="InterPro" id="IPR008979">
    <property type="entry name" value="Galactose-bd-like_sf"/>
</dbReference>
<evidence type="ECO:0000313" key="10">
    <source>
        <dbReference type="EMBL" id="MBK0369928.1"/>
    </source>
</evidence>
<keyword evidence="11" id="KW-1185">Reference proteome</keyword>
<dbReference type="InterPro" id="IPR006102">
    <property type="entry name" value="Ig-like_GH2"/>
</dbReference>
<dbReference type="Pfam" id="PF02836">
    <property type="entry name" value="Glyco_hydro_2_C"/>
    <property type="match status" value="1"/>
</dbReference>
<dbReference type="SUPFAM" id="SSF49785">
    <property type="entry name" value="Galactose-binding domain-like"/>
    <property type="match status" value="1"/>
</dbReference>
<feature type="signal peptide" evidence="4">
    <location>
        <begin position="1"/>
        <end position="21"/>
    </location>
</feature>
<dbReference type="EMBL" id="JAEHFV010000003">
    <property type="protein sequence ID" value="MBK0369928.1"/>
    <property type="molecule type" value="Genomic_DNA"/>
</dbReference>
<dbReference type="InterPro" id="IPR032311">
    <property type="entry name" value="DUF4982"/>
</dbReference>
<evidence type="ECO:0000259" key="9">
    <source>
        <dbReference type="Pfam" id="PF18565"/>
    </source>
</evidence>
<dbReference type="Gene3D" id="2.60.120.260">
    <property type="entry name" value="Galactose-binding domain-like"/>
    <property type="match status" value="2"/>
</dbReference>
<organism evidence="10 11">
    <name type="scientific">Flavobacterium agrisoli</name>
    <dbReference type="NCBI Taxonomy" id="2793066"/>
    <lineage>
        <taxon>Bacteria</taxon>
        <taxon>Pseudomonadati</taxon>
        <taxon>Bacteroidota</taxon>
        <taxon>Flavobacteriia</taxon>
        <taxon>Flavobacteriales</taxon>
        <taxon>Flavobacteriaceae</taxon>
        <taxon>Flavobacterium</taxon>
    </lineage>
</organism>
<feature type="domain" description="Glycoside hydrolase family 2 immunoglobulin-like beta-sandwich" evidence="5">
    <location>
        <begin position="213"/>
        <end position="315"/>
    </location>
</feature>
<gene>
    <name evidence="10" type="ORF">I5M07_08750</name>
</gene>
<keyword evidence="4" id="KW-0732">Signal</keyword>
<reference evidence="10" key="1">
    <citation type="submission" date="2020-12" db="EMBL/GenBank/DDBJ databases">
        <title>Bacterial novel species Flavobacterium sp. SE-1-e isolated from soil.</title>
        <authorList>
            <person name="Jung H.-Y."/>
        </authorList>
    </citation>
    <scope>NUCLEOTIDE SEQUENCE</scope>
    <source>
        <strain evidence="10">SE-1-e</strain>
    </source>
</reference>
<dbReference type="Pfam" id="PF00703">
    <property type="entry name" value="Glyco_hydro_2"/>
    <property type="match status" value="1"/>
</dbReference>
<proteinExistence type="inferred from homology"/>
<dbReference type="RefSeq" id="WP_200105913.1">
    <property type="nucleotide sequence ID" value="NZ_JAEHFV010000003.1"/>
</dbReference>
<dbReference type="Pfam" id="PF02837">
    <property type="entry name" value="Glyco_hydro_2_N"/>
    <property type="match status" value="1"/>
</dbReference>
<comment type="caution">
    <text evidence="10">The sequence shown here is derived from an EMBL/GenBank/DDBJ whole genome shotgun (WGS) entry which is preliminary data.</text>
</comment>
<sequence>MNWKKVLTVVFCIVLQYQAKAQSTDANQVKFNFNYGWKLNVGDIEDAKNTHFDDTKWNSVNLPYAWNQAEAFKVDISHLSTGIAWYRKTFQLPKGTQDKKIFIEFEGVRQMGEVYVNGAFVGRHENGAMAFGLDITPFVKAFPEQNTIAVKTDNDWKYREKASNSPYQWNDKNFNANYGGIPKNVFLHIKSKVYQTLPLYSFLGTTGTYVYATDFDIAQKKAVVHVTSQVKNENTTAVKAHLKVSLKDREGKEVASFLSETITLAPNETKDLKASKAIQNLNFWSWGYGYLYTVTSELLVDNKAVDKVDIRTGFRKTEFKNGMVYLNDRVIMIHGYAQRTSNEWPSIGMSVPAWLSDYSNSLMVKSNGNLVRWMHITPWKQDVESCDRVGLLQAMPAGDSEKDVTGRRWEQRTELMRDAIIYNRNNPSIVFYESGNESISEEHMREMLAIRNQYDPHGGRAIGSREMLDSKVAEYGGEMLYINKSAHIPMWATEYSRDEGLRKYWDEFTPPYHKEGTGGTTHENVNGTKVADASAYNHNQDAHAIEDVVRWFDYWEQRPGTGSRVSSGGVNIIFSDSNTHYRGQENYRRSGEVDPMRIPKDNFFAHQVIWDGWVDTDTPKAHIIGHWNYEKGVTKDITVVSTAAEVELFVNGKSLGKGIQSKRFLFTFKNVTFQPGVIKAIGFNNVGKQVCENEIKTAGEPYALKLTSIERPGGMVANANDLALVQVEVVDDKGNRCPTAMDMIDFDVQGEGIFVGGIAQGPDNYIASKNLPVECGVNRIFVRATAVSGEIMVKATANNLKSDKLTIKTVQTDLQKLSSVLPSDNLPSYLEKGPTPSTPSFEKVRNSIKIVAVKADANQADAEKSYDDNEMTEWTNNEGVAKIEYELERKATLNQVVLKLAGWRSKKYPISILVDGKKVFEGITPTSLGYVTLDVTPTKGKKVTIQLMGTSKNSNDINLVEITGKVDEGGLKKGNSKMPQLPIVEVEFYEAVK</sequence>
<dbReference type="SUPFAM" id="SSF51445">
    <property type="entry name" value="(Trans)glycosidases"/>
    <property type="match status" value="1"/>
</dbReference>
<dbReference type="PANTHER" id="PTHR42732">
    <property type="entry name" value="BETA-GALACTOSIDASE"/>
    <property type="match status" value="1"/>
</dbReference>
<dbReference type="InterPro" id="IPR013783">
    <property type="entry name" value="Ig-like_fold"/>
</dbReference>
<evidence type="ECO:0000259" key="8">
    <source>
        <dbReference type="Pfam" id="PF16355"/>
    </source>
</evidence>
<dbReference type="GO" id="GO:0004553">
    <property type="term" value="F:hydrolase activity, hydrolyzing O-glycosyl compounds"/>
    <property type="evidence" value="ECO:0007669"/>
    <property type="project" value="InterPro"/>
</dbReference>
<dbReference type="Pfam" id="PF16355">
    <property type="entry name" value="DUF4982"/>
    <property type="match status" value="1"/>
</dbReference>
<dbReference type="InterPro" id="IPR017853">
    <property type="entry name" value="GH"/>
</dbReference>
<dbReference type="InterPro" id="IPR051913">
    <property type="entry name" value="GH2_Domain-Containing"/>
</dbReference>
<feature type="chain" id="PRO_5037896293" evidence="4">
    <location>
        <begin position="22"/>
        <end position="993"/>
    </location>
</feature>
<dbReference type="SUPFAM" id="SSF49303">
    <property type="entry name" value="beta-Galactosidase/glucuronidase domain"/>
    <property type="match status" value="1"/>
</dbReference>
<dbReference type="Gene3D" id="2.60.40.10">
    <property type="entry name" value="Immunoglobulins"/>
    <property type="match status" value="3"/>
</dbReference>
<dbReference type="Proteomes" id="UP000609172">
    <property type="component" value="Unassembled WGS sequence"/>
</dbReference>
<accession>A0A934PNZ8</accession>
<dbReference type="InterPro" id="IPR006103">
    <property type="entry name" value="Glyco_hydro_2_cat"/>
</dbReference>
<evidence type="ECO:0000256" key="2">
    <source>
        <dbReference type="ARBA" id="ARBA00022801"/>
    </source>
</evidence>
<dbReference type="PANTHER" id="PTHR42732:SF1">
    <property type="entry name" value="BETA-MANNOSIDASE"/>
    <property type="match status" value="1"/>
</dbReference>
<keyword evidence="2" id="KW-0378">Hydrolase</keyword>
<comment type="similarity">
    <text evidence="1">Belongs to the glycosyl hydrolase 2 family.</text>
</comment>
<dbReference type="Gene3D" id="3.20.20.80">
    <property type="entry name" value="Glycosidases"/>
    <property type="match status" value="1"/>
</dbReference>
<dbReference type="Pfam" id="PF18565">
    <property type="entry name" value="Glyco_hydro2_C5"/>
    <property type="match status" value="1"/>
</dbReference>
<evidence type="ECO:0000259" key="7">
    <source>
        <dbReference type="Pfam" id="PF02837"/>
    </source>
</evidence>
<evidence type="ECO:0000313" key="11">
    <source>
        <dbReference type="Proteomes" id="UP000609172"/>
    </source>
</evidence>